<feature type="compositionally biased region" description="Low complexity" evidence="2">
    <location>
        <begin position="44"/>
        <end position="182"/>
    </location>
</feature>
<comment type="subcellular location">
    <subcellularLocation>
        <location evidence="1">Cell outer membrane</location>
    </subcellularLocation>
</comment>
<gene>
    <name evidence="5" type="ORF">LVJ77_04890</name>
</gene>
<dbReference type="InterPro" id="IPR014044">
    <property type="entry name" value="CAP_dom"/>
</dbReference>
<feature type="signal peptide" evidence="3">
    <location>
        <begin position="1"/>
        <end position="20"/>
    </location>
</feature>
<feature type="compositionally biased region" description="Polar residues" evidence="2">
    <location>
        <begin position="29"/>
        <end position="40"/>
    </location>
</feature>
<dbReference type="Gene3D" id="3.40.33.10">
    <property type="entry name" value="CAP"/>
    <property type="match status" value="1"/>
</dbReference>
<dbReference type="KEGG" id="ckh:LVJ77_04890"/>
<dbReference type="InterPro" id="IPR035940">
    <property type="entry name" value="CAP_sf"/>
</dbReference>
<feature type="domain" description="SCP" evidence="4">
    <location>
        <begin position="195"/>
        <end position="320"/>
    </location>
</feature>
<evidence type="ECO:0000313" key="5">
    <source>
        <dbReference type="EMBL" id="UOP05481.1"/>
    </source>
</evidence>
<dbReference type="CDD" id="cd05379">
    <property type="entry name" value="CAP_bacterial"/>
    <property type="match status" value="1"/>
</dbReference>
<evidence type="ECO:0000256" key="1">
    <source>
        <dbReference type="ARBA" id="ARBA00004442"/>
    </source>
</evidence>
<feature type="region of interest" description="Disordered" evidence="2">
    <location>
        <begin position="29"/>
        <end position="195"/>
    </location>
</feature>
<dbReference type="InterPro" id="IPR001677">
    <property type="entry name" value="TbpB_B_D"/>
</dbReference>
<dbReference type="RefSeq" id="WP_376986394.1">
    <property type="nucleotide sequence ID" value="NZ_CP091521.1"/>
</dbReference>
<organism evidence="5 6">
    <name type="scientific">Conchiformibius kuhniae</name>
    <dbReference type="NCBI Taxonomy" id="211502"/>
    <lineage>
        <taxon>Bacteria</taxon>
        <taxon>Pseudomonadati</taxon>
        <taxon>Pseudomonadota</taxon>
        <taxon>Betaproteobacteria</taxon>
        <taxon>Neisseriales</taxon>
        <taxon>Neisseriaceae</taxon>
        <taxon>Conchiformibius</taxon>
    </lineage>
</organism>
<evidence type="ECO:0000256" key="2">
    <source>
        <dbReference type="SAM" id="MobiDB-lite"/>
    </source>
</evidence>
<keyword evidence="6" id="KW-1185">Reference proteome</keyword>
<evidence type="ECO:0000313" key="6">
    <source>
        <dbReference type="Proteomes" id="UP000831534"/>
    </source>
</evidence>
<dbReference type="SMART" id="SM00198">
    <property type="entry name" value="SCP"/>
    <property type="match status" value="1"/>
</dbReference>
<evidence type="ECO:0000259" key="4">
    <source>
        <dbReference type="SMART" id="SM00198"/>
    </source>
</evidence>
<dbReference type="Proteomes" id="UP000831534">
    <property type="component" value="Chromosome"/>
</dbReference>
<dbReference type="InterPro" id="IPR011250">
    <property type="entry name" value="OMP/PagP_B-barrel"/>
</dbReference>
<accession>A0A8T9MWD9</accession>
<dbReference type="Gene3D" id="2.40.160.90">
    <property type="match status" value="1"/>
</dbReference>
<dbReference type="PANTHER" id="PTHR31157:SF1">
    <property type="entry name" value="SCP DOMAIN-CONTAINING PROTEIN"/>
    <property type="match status" value="1"/>
</dbReference>
<proteinExistence type="predicted"/>
<protein>
    <submittedName>
        <fullName evidence="5">CAP domain-containing protein</fullName>
    </submittedName>
</protein>
<reference evidence="5" key="2">
    <citation type="submission" date="2024-09" db="EMBL/GenBank/DDBJ databases">
        <authorList>
            <person name="Veyrier F.J."/>
        </authorList>
    </citation>
    <scope>NUCLEOTIDE SEQUENCE</scope>
    <source>
        <strain evidence="5">17694</strain>
    </source>
</reference>
<dbReference type="Pfam" id="PF01298">
    <property type="entry name" value="TbpB_B_D"/>
    <property type="match status" value="1"/>
</dbReference>
<dbReference type="AlphaFoldDB" id="A0A8T9MWD9"/>
<sequence length="512" mass="53905">MNIRQTLLFGALLLGIGACGSDNMPLSSDTYPAHQVNSNGGKKPSTASSNAGNNGSQPNNPPNTGSNNGSQPNNPPNTGNNNGSQPNNPPNTGSNNGSQPNNPPNTGSNNGSQPTNPPNTGNNNGSQPNNPPSTGNNNGSQPNNPPSTGNNNGSQPNNPPSAGSNNGSQPNNPPSTGSNTPSEFQVNPPSAAHKAELDKALANTNKLRQDKGLPPLKYDPALAAYAQKRAEEIVQLYEHQRPNGQSWKDGVKNGAAAENITAGYGSADKAVLEQWRNSAGHYKNMTNAAYTRIGIGLVHVPNSPHGYYWVQIFGDDNTTTDYRFNNGTSSRAVLFRAVAASPAPDVLYLDGEAVPLLPQGKRDWHAIDAANHTGVFGGNTQYSRYGIVKRHDDDRYRAFSQGLPTPLAQMPQSGSVRYLGQGVAASGMERQYFHADLRADFDRKALHGTLSGAHGRLDVNALIRGNTFATPDHAEVCAKGGFYGTHASELSGTFDVRADGRTGAFGAVRQGD</sequence>
<dbReference type="GO" id="GO:0009279">
    <property type="term" value="C:cell outer membrane"/>
    <property type="evidence" value="ECO:0007669"/>
    <property type="project" value="UniProtKB-SubCell"/>
</dbReference>
<dbReference type="SUPFAM" id="SSF55797">
    <property type="entry name" value="PR-1-like"/>
    <property type="match status" value="1"/>
</dbReference>
<dbReference type="SUPFAM" id="SSF56925">
    <property type="entry name" value="OMPA-like"/>
    <property type="match status" value="1"/>
</dbReference>
<dbReference type="Pfam" id="PF00188">
    <property type="entry name" value="CAP"/>
    <property type="match status" value="1"/>
</dbReference>
<dbReference type="PANTHER" id="PTHR31157">
    <property type="entry name" value="SCP DOMAIN-CONTAINING PROTEIN"/>
    <property type="match status" value="1"/>
</dbReference>
<name>A0A8T9MWD9_9NEIS</name>
<feature type="chain" id="PRO_5035948922" evidence="3">
    <location>
        <begin position="21"/>
        <end position="512"/>
    </location>
</feature>
<reference evidence="5" key="1">
    <citation type="journal article" date="2022" name="Res Sq">
        <title>Evolution of multicellular longitudinally dividing oral cavity symbionts (Neisseriaceae).</title>
        <authorList>
            <person name="Nyongesa S."/>
            <person name="Weber P."/>
            <person name="Bernet E."/>
            <person name="Pullido F."/>
            <person name="Nieckarz M."/>
            <person name="Delaby M."/>
            <person name="Nieves C."/>
            <person name="Viehboeck T."/>
            <person name="Krause N."/>
            <person name="Rivera-Millot A."/>
            <person name="Nakamura A."/>
            <person name="Vischer N."/>
            <person name="VanNieuwenhze M."/>
            <person name="Brun Y."/>
            <person name="Cava F."/>
            <person name="Bulgheresi S."/>
            <person name="Veyrier F."/>
        </authorList>
    </citation>
    <scope>NUCLEOTIDE SEQUENCE</scope>
    <source>
        <strain evidence="5">17694</strain>
    </source>
</reference>
<keyword evidence="3" id="KW-0732">Signal</keyword>
<dbReference type="EMBL" id="CP091521">
    <property type="protein sequence ID" value="UOP05481.1"/>
    <property type="molecule type" value="Genomic_DNA"/>
</dbReference>
<dbReference type="PROSITE" id="PS51257">
    <property type="entry name" value="PROKAR_LIPOPROTEIN"/>
    <property type="match status" value="1"/>
</dbReference>
<evidence type="ECO:0000256" key="3">
    <source>
        <dbReference type="SAM" id="SignalP"/>
    </source>
</evidence>